<evidence type="ECO:0000313" key="2">
    <source>
        <dbReference type="Proteomes" id="UP000034087"/>
    </source>
</evidence>
<dbReference type="AlphaFoldDB" id="A0A0G1IGN5"/>
<gene>
    <name evidence="1" type="ORF">UW53_C0035G0007</name>
</gene>
<evidence type="ECO:0000313" key="1">
    <source>
        <dbReference type="EMBL" id="KKT58325.1"/>
    </source>
</evidence>
<dbReference type="SUPFAM" id="SSF52309">
    <property type="entry name" value="N-(deoxy)ribosyltransferase-like"/>
    <property type="match status" value="1"/>
</dbReference>
<protein>
    <submittedName>
        <fullName evidence="1">Uncharacterized protein</fullName>
    </submittedName>
</protein>
<sequence>MDDIKKLEQLAQETINELKIMHQPIVRVCGPLTTGGFGYEENARRLTAATAELKRRGYSVFDWEPSEAHIKDMNLPHSVVMEKFHKPVLASGYIKTAFFLSKWEESKGATWERNFARENTHMTIEEFPEEWFEHPKP</sequence>
<name>A0A0G1IGN5_9BACT</name>
<organism evidence="1 2">
    <name type="scientific">Candidatus Giovannonibacteria bacterium GW2011_GWA1_44_25</name>
    <dbReference type="NCBI Taxonomy" id="1618645"/>
    <lineage>
        <taxon>Bacteria</taxon>
        <taxon>Candidatus Giovannoniibacteriota</taxon>
    </lineage>
</organism>
<reference evidence="1 2" key="1">
    <citation type="journal article" date="2015" name="Nature">
        <title>rRNA introns, odd ribosomes, and small enigmatic genomes across a large radiation of phyla.</title>
        <authorList>
            <person name="Brown C.T."/>
            <person name="Hug L.A."/>
            <person name="Thomas B.C."/>
            <person name="Sharon I."/>
            <person name="Castelle C.J."/>
            <person name="Singh A."/>
            <person name="Wilkins M.J."/>
            <person name="Williams K.H."/>
            <person name="Banfield J.F."/>
        </authorList>
    </citation>
    <scope>NUCLEOTIDE SEQUENCE [LARGE SCALE GENOMIC DNA]</scope>
</reference>
<comment type="caution">
    <text evidence="1">The sequence shown here is derived from an EMBL/GenBank/DDBJ whole genome shotgun (WGS) entry which is preliminary data.</text>
</comment>
<accession>A0A0G1IGN5</accession>
<proteinExistence type="predicted"/>
<dbReference type="Proteomes" id="UP000034087">
    <property type="component" value="Unassembled WGS sequence"/>
</dbReference>
<dbReference type="EMBL" id="LCIR01000035">
    <property type="protein sequence ID" value="KKT58325.1"/>
    <property type="molecule type" value="Genomic_DNA"/>
</dbReference>